<evidence type="ECO:0000313" key="8">
    <source>
        <dbReference type="EMBL" id="KXU34802.1"/>
    </source>
</evidence>
<protein>
    <recommendedName>
        <fullName evidence="4">Large ribosomal subunit protein uL15</fullName>
    </recommendedName>
</protein>
<evidence type="ECO:0000256" key="4">
    <source>
        <dbReference type="HAMAP-Rule" id="MF_01341"/>
    </source>
</evidence>
<comment type="similarity">
    <text evidence="1 4 5">Belongs to the universal ribosomal protein uL15 family.</text>
</comment>
<feature type="compositionally biased region" description="Gly residues" evidence="6">
    <location>
        <begin position="21"/>
        <end position="37"/>
    </location>
</feature>
<dbReference type="NCBIfam" id="TIGR01071">
    <property type="entry name" value="rplO_bact"/>
    <property type="match status" value="1"/>
</dbReference>
<dbReference type="InterPro" id="IPR005749">
    <property type="entry name" value="Ribosomal_uL15_bac-type"/>
</dbReference>
<organism evidence="8 9">
    <name type="scientific">Cephaloticoccus capnophilus</name>
    <dbReference type="NCBI Taxonomy" id="1548208"/>
    <lineage>
        <taxon>Bacteria</taxon>
        <taxon>Pseudomonadati</taxon>
        <taxon>Verrucomicrobiota</taxon>
        <taxon>Opitutia</taxon>
        <taxon>Opitutales</taxon>
        <taxon>Opitutaceae</taxon>
        <taxon>Cephaloticoccus</taxon>
    </lineage>
</organism>
<evidence type="ECO:0000256" key="1">
    <source>
        <dbReference type="ARBA" id="ARBA00007320"/>
    </source>
</evidence>
<dbReference type="RefSeq" id="WP_068712698.1">
    <property type="nucleotide sequence ID" value="NZ_LSZP01000048.1"/>
</dbReference>
<dbReference type="InterPro" id="IPR021131">
    <property type="entry name" value="Ribosomal_uL15/eL18"/>
</dbReference>
<evidence type="ECO:0000256" key="5">
    <source>
        <dbReference type="RuleBase" id="RU003888"/>
    </source>
</evidence>
<evidence type="ECO:0000259" key="7">
    <source>
        <dbReference type="Pfam" id="PF00828"/>
    </source>
</evidence>
<dbReference type="PROSITE" id="PS00475">
    <property type="entry name" value="RIBOSOMAL_L15"/>
    <property type="match status" value="1"/>
</dbReference>
<comment type="subunit">
    <text evidence="4">Part of the 50S ribosomal subunit.</text>
</comment>
<dbReference type="Gene3D" id="3.100.10.10">
    <property type="match status" value="1"/>
</dbReference>
<evidence type="ECO:0000313" key="9">
    <source>
        <dbReference type="Proteomes" id="UP000071392"/>
    </source>
</evidence>
<evidence type="ECO:0000256" key="6">
    <source>
        <dbReference type="SAM" id="MobiDB-lite"/>
    </source>
</evidence>
<dbReference type="Proteomes" id="UP000071392">
    <property type="component" value="Unassembled WGS sequence"/>
</dbReference>
<dbReference type="GO" id="GO:0006412">
    <property type="term" value="P:translation"/>
    <property type="evidence" value="ECO:0007669"/>
    <property type="project" value="UniProtKB-UniRule"/>
</dbReference>
<dbReference type="SUPFAM" id="SSF52080">
    <property type="entry name" value="Ribosomal proteins L15p and L18e"/>
    <property type="match status" value="1"/>
</dbReference>
<feature type="domain" description="Large ribosomal subunit protein uL15/eL18" evidence="7">
    <location>
        <begin position="77"/>
        <end position="145"/>
    </location>
</feature>
<sequence length="149" mass="15632">MKLHELSNVAGAVHRKKRVGCGEGGGHGKTSGRGGKGQTARSGGSIRPGFEGGQMPLYRRLPHRGFNNKNFRTELPIVNLGDLEALDAAISEVDAAVLAANGFLRKSDAKFKVLGNGELTRPLKITAAKFSESAKAKLEKLGGQAIVAA</sequence>
<keyword evidence="3 4" id="KW-0687">Ribonucleoprotein</keyword>
<reference evidence="8 9" key="1">
    <citation type="submission" date="2016-02" db="EMBL/GenBank/DDBJ databases">
        <authorList>
            <person name="Wen L."/>
            <person name="He K."/>
            <person name="Yang H."/>
        </authorList>
    </citation>
    <scope>NUCLEOTIDE SEQUENCE [LARGE SCALE GENOMIC DNA]</scope>
    <source>
        <strain evidence="8 9">CV41</strain>
    </source>
</reference>
<keyword evidence="2 4" id="KW-0689">Ribosomal protein</keyword>
<dbReference type="InterPro" id="IPR030878">
    <property type="entry name" value="Ribosomal_uL15"/>
</dbReference>
<comment type="function">
    <text evidence="4">Binds to the 23S rRNA.</text>
</comment>
<dbReference type="PANTHER" id="PTHR12934">
    <property type="entry name" value="50S RIBOSOMAL PROTEIN L15"/>
    <property type="match status" value="1"/>
</dbReference>
<evidence type="ECO:0000256" key="2">
    <source>
        <dbReference type="ARBA" id="ARBA00022980"/>
    </source>
</evidence>
<dbReference type="OrthoDB" id="9810293at2"/>
<name>A0A139SJQ4_9BACT</name>
<keyword evidence="9" id="KW-1185">Reference proteome</keyword>
<dbReference type="AlphaFoldDB" id="A0A139SJQ4"/>
<accession>A0A139SJQ4</accession>
<dbReference type="STRING" id="1548208.AXK12_06855"/>
<dbReference type="GO" id="GO:0022625">
    <property type="term" value="C:cytosolic large ribosomal subunit"/>
    <property type="evidence" value="ECO:0007669"/>
    <property type="project" value="TreeGrafter"/>
</dbReference>
<dbReference type="GO" id="GO:0003735">
    <property type="term" value="F:structural constituent of ribosome"/>
    <property type="evidence" value="ECO:0007669"/>
    <property type="project" value="InterPro"/>
</dbReference>
<dbReference type="InterPro" id="IPR001196">
    <property type="entry name" value="Ribosomal_uL15_CS"/>
</dbReference>
<gene>
    <name evidence="4" type="primary">rplO</name>
    <name evidence="8" type="ORF">AXK12_06855</name>
</gene>
<dbReference type="EMBL" id="LSZP01000048">
    <property type="protein sequence ID" value="KXU34802.1"/>
    <property type="molecule type" value="Genomic_DNA"/>
</dbReference>
<dbReference type="GO" id="GO:0019843">
    <property type="term" value="F:rRNA binding"/>
    <property type="evidence" value="ECO:0007669"/>
    <property type="project" value="UniProtKB-UniRule"/>
</dbReference>
<dbReference type="PANTHER" id="PTHR12934:SF11">
    <property type="entry name" value="LARGE RIBOSOMAL SUBUNIT PROTEIN UL15M"/>
    <property type="match status" value="1"/>
</dbReference>
<dbReference type="InterPro" id="IPR036227">
    <property type="entry name" value="Ribosomal_uL15/eL18_sf"/>
</dbReference>
<keyword evidence="4" id="KW-0694">RNA-binding</keyword>
<dbReference type="Pfam" id="PF00828">
    <property type="entry name" value="Ribosomal_L27A"/>
    <property type="match status" value="1"/>
</dbReference>
<proteinExistence type="inferred from homology"/>
<dbReference type="HAMAP" id="MF_01341">
    <property type="entry name" value="Ribosomal_uL15"/>
    <property type="match status" value="1"/>
</dbReference>
<evidence type="ECO:0000256" key="3">
    <source>
        <dbReference type="ARBA" id="ARBA00023274"/>
    </source>
</evidence>
<comment type="caution">
    <text evidence="8">The sequence shown here is derived from an EMBL/GenBank/DDBJ whole genome shotgun (WGS) entry which is preliminary data.</text>
</comment>
<feature type="region of interest" description="Disordered" evidence="6">
    <location>
        <begin position="17"/>
        <end position="54"/>
    </location>
</feature>
<keyword evidence="4" id="KW-0699">rRNA-binding</keyword>